<proteinExistence type="predicted"/>
<comment type="caution">
    <text evidence="2">The sequence shown here is derived from an EMBL/GenBank/DDBJ whole genome shotgun (WGS) entry which is preliminary data.</text>
</comment>
<organism evidence="2 3">
    <name type="scientific">Arabidopsis suecica</name>
    <name type="common">Swedish thale-cress</name>
    <name type="synonym">Cardaminopsis suecica</name>
    <dbReference type="NCBI Taxonomy" id="45249"/>
    <lineage>
        <taxon>Eukaryota</taxon>
        <taxon>Viridiplantae</taxon>
        <taxon>Streptophyta</taxon>
        <taxon>Embryophyta</taxon>
        <taxon>Tracheophyta</taxon>
        <taxon>Spermatophyta</taxon>
        <taxon>Magnoliopsida</taxon>
        <taxon>eudicotyledons</taxon>
        <taxon>Gunneridae</taxon>
        <taxon>Pentapetalae</taxon>
        <taxon>rosids</taxon>
        <taxon>malvids</taxon>
        <taxon>Brassicales</taxon>
        <taxon>Brassicaceae</taxon>
        <taxon>Camelineae</taxon>
        <taxon>Arabidopsis</taxon>
    </lineage>
</organism>
<accession>A0A8T2CQU4</accession>
<dbReference type="Proteomes" id="UP000694251">
    <property type="component" value="Chromosome 6"/>
</dbReference>
<reference evidence="2 3" key="1">
    <citation type="submission" date="2020-12" db="EMBL/GenBank/DDBJ databases">
        <title>Concerted genomic and epigenomic changes stabilize Arabidopsis allopolyploids.</title>
        <authorList>
            <person name="Chen Z."/>
        </authorList>
    </citation>
    <scope>NUCLEOTIDE SEQUENCE [LARGE SCALE GENOMIC DNA]</scope>
    <source>
        <strain evidence="2">As9502</strain>
        <tissue evidence="2">Leaf</tissue>
    </source>
</reference>
<gene>
    <name evidence="2" type="ORF">ISN44_As06g041480</name>
</gene>
<evidence type="ECO:0000313" key="3">
    <source>
        <dbReference type="Proteomes" id="UP000694251"/>
    </source>
</evidence>
<feature type="region of interest" description="Disordered" evidence="1">
    <location>
        <begin position="61"/>
        <end position="103"/>
    </location>
</feature>
<name>A0A8T2CQU4_ARASU</name>
<evidence type="ECO:0000256" key="1">
    <source>
        <dbReference type="SAM" id="MobiDB-lite"/>
    </source>
</evidence>
<evidence type="ECO:0000313" key="2">
    <source>
        <dbReference type="EMBL" id="KAG7599993.1"/>
    </source>
</evidence>
<dbReference type="EMBL" id="JAEFBJ010000006">
    <property type="protein sequence ID" value="KAG7599993.1"/>
    <property type="molecule type" value="Genomic_DNA"/>
</dbReference>
<protein>
    <submittedName>
        <fullName evidence="2">Uncharacterized protein</fullName>
    </submittedName>
</protein>
<keyword evidence="3" id="KW-1185">Reference proteome</keyword>
<dbReference type="OrthoDB" id="1747156at2759"/>
<feature type="compositionally biased region" description="Basic and acidic residues" evidence="1">
    <location>
        <begin position="81"/>
        <end position="92"/>
    </location>
</feature>
<sequence>MAGENPQPRTKFIHIVASLEQVLDLKQMGFEDIVGRLLEYEERVGGSYNYVGYGRGSFGGDSSGRGMGQGRSTLQSQGGETGDHNQKQKKDSIQNAGEGHEEDDVMEDITQDNHEDEVGEVVQGVPQLTRSGRQVNQPQYLEDYVMKSETVSVVEVVQRVLQEVIQGAEQEVHVQGILAVEVVQEVVHEVIQGAEQEGDAQGILVDTKMESNLEMSNLKISKAEE</sequence>
<dbReference type="AlphaFoldDB" id="A0A8T2CQU4"/>